<reference evidence="1 2" key="1">
    <citation type="submission" date="2023-12" db="EMBL/GenBank/DDBJ databases">
        <title>Stenotrophomonas guangdongensis sp. nov., isolated from wilted pepper plants (Capsicum annuum).</title>
        <authorList>
            <person name="Qiu M."/>
            <person name="Li Y."/>
            <person name="Liu Q."/>
            <person name="Zhang X."/>
            <person name="Huang Y."/>
            <person name="Guo R."/>
            <person name="Hu M."/>
            <person name="Zhou J."/>
            <person name="Zhou X."/>
        </authorList>
    </citation>
    <scope>NUCLEOTIDE SEQUENCE [LARGE SCALE GENOMIC DNA]</scope>
    <source>
        <strain evidence="1 2">MH1</strain>
    </source>
</reference>
<dbReference type="RefSeq" id="WP_323438852.1">
    <property type="nucleotide sequence ID" value="NZ_JAYFUH010000182.1"/>
</dbReference>
<sequence>MDCLNMVGSGALRIFLAATVIAAPMPLLAQDVGPPQDYRRFLTAAQAVTPVSSLGDQVNLRNGALSFKQLDIELKGQGPDIRILRTFNVGARQLVYVDTSGSRMGEWELALPRLKTLASARTFAVSNNSPRGWQVGLASDARCTQMGPPGDVVPLKADPIRTEYWWAGYQLIDESGNQEDVLLRWGSDDTAGPAYVARTKSNWIITCLPTTSNGMPGEAFQATSPDGTRYWLDYLSYQDAPGIGASGAGSLTRSYASMLVTRAEDRFGNWVKYQYSSGILSGISSSDGRSVVLTNDGTNITSATVQSGSGNQVWTYGYTNGSLSSAVSPDGSKWSFAMADLFRGDIGDAEITGNCSTQNAVGGLSGAVKTGSITGPSGATGVYSVQVLHGGRSYVPKFCWGYTLADISFVDIPRDTWSYAITSKVVSGPGLVPSVWSYAYSPGNSSWEADCAAGCTSTVWTEETHPDGTRRRTTFSNKYGETENLKLKEEFFANSATSAMRVVDYTYAISPMIESNSPYPWRSVGQDQSFRTNTRISERWTPVQSIRIRQDGMEFSSVVNAYDRFARPLSVSKASSVIP</sequence>
<protein>
    <submittedName>
        <fullName evidence="1">Uncharacterized protein</fullName>
    </submittedName>
</protein>
<evidence type="ECO:0000313" key="2">
    <source>
        <dbReference type="Proteomes" id="UP001301653"/>
    </source>
</evidence>
<name>A0ABU5V418_9GAMM</name>
<dbReference type="EMBL" id="JAYFUH010000182">
    <property type="protein sequence ID" value="MEA5668062.1"/>
    <property type="molecule type" value="Genomic_DNA"/>
</dbReference>
<dbReference type="Proteomes" id="UP001301653">
    <property type="component" value="Unassembled WGS sequence"/>
</dbReference>
<accession>A0ABU5V418</accession>
<comment type="caution">
    <text evidence="1">The sequence shown here is derived from an EMBL/GenBank/DDBJ whole genome shotgun (WGS) entry which is preliminary data.</text>
</comment>
<evidence type="ECO:0000313" key="1">
    <source>
        <dbReference type="EMBL" id="MEA5668062.1"/>
    </source>
</evidence>
<proteinExistence type="predicted"/>
<organism evidence="1 2">
    <name type="scientific">Stenotrophomonas capsici</name>
    <dbReference type="NCBI Taxonomy" id="3110230"/>
    <lineage>
        <taxon>Bacteria</taxon>
        <taxon>Pseudomonadati</taxon>
        <taxon>Pseudomonadota</taxon>
        <taxon>Gammaproteobacteria</taxon>
        <taxon>Lysobacterales</taxon>
        <taxon>Lysobacteraceae</taxon>
        <taxon>Stenotrophomonas</taxon>
    </lineage>
</organism>
<keyword evidence="2" id="KW-1185">Reference proteome</keyword>
<gene>
    <name evidence="1" type="ORF">VA603_11000</name>
</gene>